<feature type="transmembrane region" description="Helical" evidence="2">
    <location>
        <begin position="42"/>
        <end position="60"/>
    </location>
</feature>
<dbReference type="Proteomes" id="UP000250796">
    <property type="component" value="Chromosome MESINF"/>
</dbReference>
<proteinExistence type="predicted"/>
<feature type="region of interest" description="Disordered" evidence="1">
    <location>
        <begin position="138"/>
        <end position="160"/>
    </location>
</feature>
<evidence type="ECO:0000256" key="1">
    <source>
        <dbReference type="SAM" id="MobiDB-lite"/>
    </source>
</evidence>
<evidence type="ECO:0000313" key="4">
    <source>
        <dbReference type="Proteomes" id="UP000250796"/>
    </source>
</evidence>
<dbReference type="AlphaFoldDB" id="A0A7Z7LGT8"/>
<name>A0A7Z7LGT8_9BACT</name>
<dbReference type="EMBL" id="LS974202">
    <property type="protein sequence ID" value="SSC13229.1"/>
    <property type="molecule type" value="Genomic_DNA"/>
</dbReference>
<gene>
    <name evidence="3" type="ORF">MESINF_1785</name>
</gene>
<sequence length="160" mass="17838">MYIFLGNLLMGVAIVIALVFGGGQFVTALLNGESPELDWMDFLFPAVLLLTGFILQFCSIAKHYFIPVIEELFLAGSLFLYVRESLESGLTWWMAPLTEYINSTFLYTATGSLLPVILVVLMASLILKMLNMSVQKTGNDETRKEDASNKNGTLRSRRSL</sequence>
<protein>
    <submittedName>
        <fullName evidence="3">Uncharacterized protein</fullName>
    </submittedName>
</protein>
<feature type="compositionally biased region" description="Basic and acidic residues" evidence="1">
    <location>
        <begin position="138"/>
        <end position="148"/>
    </location>
</feature>
<feature type="transmembrane region" description="Helical" evidence="2">
    <location>
        <begin position="7"/>
        <end position="30"/>
    </location>
</feature>
<feature type="transmembrane region" description="Helical" evidence="2">
    <location>
        <begin position="105"/>
        <end position="127"/>
    </location>
</feature>
<organism evidence="3 4">
    <name type="scientific">Mesotoga infera</name>
    <dbReference type="NCBI Taxonomy" id="1236046"/>
    <lineage>
        <taxon>Bacteria</taxon>
        <taxon>Thermotogati</taxon>
        <taxon>Thermotogota</taxon>
        <taxon>Thermotogae</taxon>
        <taxon>Kosmotogales</taxon>
        <taxon>Kosmotogaceae</taxon>
        <taxon>Mesotoga</taxon>
    </lineage>
</organism>
<evidence type="ECO:0000313" key="3">
    <source>
        <dbReference type="EMBL" id="SSC13229.1"/>
    </source>
</evidence>
<keyword evidence="2" id="KW-0472">Membrane</keyword>
<keyword evidence="2" id="KW-0812">Transmembrane</keyword>
<keyword evidence="2" id="KW-1133">Transmembrane helix</keyword>
<accession>A0A7Z7LGT8</accession>
<dbReference type="RefSeq" id="WP_197712654.1">
    <property type="nucleotide sequence ID" value="NZ_LS974202.1"/>
</dbReference>
<evidence type="ECO:0000256" key="2">
    <source>
        <dbReference type="SAM" id="Phobius"/>
    </source>
</evidence>
<dbReference type="KEGG" id="minf:MESINF_1785"/>
<feature type="transmembrane region" description="Helical" evidence="2">
    <location>
        <begin position="72"/>
        <end position="93"/>
    </location>
</feature>
<keyword evidence="4" id="KW-1185">Reference proteome</keyword>
<reference evidence="3 4" key="1">
    <citation type="submission" date="2017-01" db="EMBL/GenBank/DDBJ databases">
        <authorList>
            <person name="Erauso G."/>
        </authorList>
    </citation>
    <scope>NUCLEOTIDE SEQUENCE [LARGE SCALE GENOMIC DNA]</scope>
    <source>
        <strain evidence="3">MESINF1</strain>
    </source>
</reference>